<sequence length="682" mass="73725">MTVASELAADAWWVSPFRMLQTNLREQDASLDTADAVAAVTSLGYDTWLCNAGGIVYFYPVSQEYQRAATALSERESGDLVGDALSAARAADVRFLARFDFSRLPSEMVAARPEWAFIDHEDQWYIEDGLTAICPTSDYHEHLVPEILRDFVRRYAVDGIFFNWLQYPEFSYSMKYKGVCQCVRCQALFRAAHPAELHPQTMADPGYPLWLQIAREQLSALAARYARVVNEILPGTPVMLADVRVDVAFLETNSWLTGHGGGTWWKHTPSELASVNRIAHPDTPALVHSSVNVGLPFRQIAEQPSQFRRYIAQALSRGAQPSTVVIGQANSTRFPCLAAAIDLLQFYGTHRGLYAGYRSAAEVAIFRPGGGPVLGSVQTGDVAEYRGLYVALQESQIPFDVLGLQFQDTLTARALSQYRVILVPGTDGMDDALLTTLDAYVAGGGSVLLTGESFDLAGAARLQSAPAIGQTDRLEEVAQLGGRYVGPADGEDVGPLLPVIGRFSVARWREGSVPSGLVLSSQTPFGPPEISGGNKPDSAAHALVRAAFGTGRITQFPWTAGRSAFESGLTALDQLLRQEVRDLVGGSLALSGAFPADVELTVGRSGTSWIIHLVNHSGGRADRVRDPVPLRGELHLSGSLAAAVTTARAEVADHPLQIVRAVDGSAFVHIDLPTVLEVVRLD</sequence>
<dbReference type="CDD" id="cd03143">
    <property type="entry name" value="A4_beta-galactosidase_middle_domain"/>
    <property type="match status" value="1"/>
</dbReference>
<dbReference type="RefSeq" id="WP_150450022.1">
    <property type="nucleotide sequence ID" value="NZ_VYSA01000004.1"/>
</dbReference>
<dbReference type="InterPro" id="IPR029062">
    <property type="entry name" value="Class_I_gatase-like"/>
</dbReference>
<keyword evidence="2" id="KW-1185">Reference proteome</keyword>
<proteinExistence type="predicted"/>
<dbReference type="AlphaFoldDB" id="A0A5J5IX58"/>
<dbReference type="Gene3D" id="3.40.50.880">
    <property type="match status" value="1"/>
</dbReference>
<name>A0A5J5IX58_9MICO</name>
<evidence type="ECO:0000313" key="2">
    <source>
        <dbReference type="Proteomes" id="UP000325827"/>
    </source>
</evidence>
<comment type="caution">
    <text evidence="1">The sequence shown here is derived from an EMBL/GenBank/DDBJ whole genome shotgun (WGS) entry which is preliminary data.</text>
</comment>
<dbReference type="Proteomes" id="UP000325827">
    <property type="component" value="Unassembled WGS sequence"/>
</dbReference>
<dbReference type="Gene3D" id="3.20.20.80">
    <property type="entry name" value="Glycosidases"/>
    <property type="match status" value="1"/>
</dbReference>
<dbReference type="SUPFAM" id="SSF51445">
    <property type="entry name" value="(Trans)glycosidases"/>
    <property type="match status" value="1"/>
</dbReference>
<accession>A0A5J5IX58</accession>
<reference evidence="2" key="1">
    <citation type="submission" date="2019-09" db="EMBL/GenBank/DDBJ databases">
        <title>Mumia zhuanghuii sp. nov. isolated from the intestinal contents of plateau pika (Ochotona curzoniae) in the Qinghai-Tibet plateau of China.</title>
        <authorList>
            <person name="Tian Z."/>
        </authorList>
    </citation>
    <scope>NUCLEOTIDE SEQUENCE [LARGE SCALE GENOMIC DNA]</scope>
    <source>
        <strain evidence="2">JCM 30598</strain>
    </source>
</reference>
<protein>
    <recommendedName>
        <fullName evidence="3">Beta-galactosidase trimerisation domain-containing protein</fullName>
    </recommendedName>
</protein>
<organism evidence="1 2">
    <name type="scientific">Microbacterium rhizomatis</name>
    <dbReference type="NCBI Taxonomy" id="1631477"/>
    <lineage>
        <taxon>Bacteria</taxon>
        <taxon>Bacillati</taxon>
        <taxon>Actinomycetota</taxon>
        <taxon>Actinomycetes</taxon>
        <taxon>Micrococcales</taxon>
        <taxon>Microbacteriaceae</taxon>
        <taxon>Microbacterium</taxon>
    </lineage>
</organism>
<dbReference type="InterPro" id="IPR017853">
    <property type="entry name" value="GH"/>
</dbReference>
<gene>
    <name evidence="1" type="ORF">F6B43_16055</name>
</gene>
<dbReference type="EMBL" id="VYSA01000004">
    <property type="protein sequence ID" value="KAA9105880.1"/>
    <property type="molecule type" value="Genomic_DNA"/>
</dbReference>
<evidence type="ECO:0008006" key="3">
    <source>
        <dbReference type="Google" id="ProtNLM"/>
    </source>
</evidence>
<dbReference type="Pfam" id="PF14871">
    <property type="entry name" value="GHL6"/>
    <property type="match status" value="1"/>
</dbReference>
<evidence type="ECO:0000313" key="1">
    <source>
        <dbReference type="EMBL" id="KAA9105880.1"/>
    </source>
</evidence>
<dbReference type="OrthoDB" id="9780891at2"/>
<dbReference type="InterPro" id="IPR028212">
    <property type="entry name" value="GHL6"/>
</dbReference>
<dbReference type="SUPFAM" id="SSF52317">
    <property type="entry name" value="Class I glutamine amidotransferase-like"/>
    <property type="match status" value="1"/>
</dbReference>